<comment type="subcellular location">
    <subcellularLocation>
        <location evidence="1">Cell membrane</location>
        <topology evidence="1">Multi-pass membrane protein</topology>
    </subcellularLocation>
</comment>
<dbReference type="SUPFAM" id="SSF144091">
    <property type="entry name" value="Rhomboid-like"/>
    <property type="match status" value="1"/>
</dbReference>
<dbReference type="GO" id="GO:0005886">
    <property type="term" value="C:plasma membrane"/>
    <property type="evidence" value="ECO:0007669"/>
    <property type="project" value="UniProtKB-SubCell"/>
</dbReference>
<evidence type="ECO:0000256" key="5">
    <source>
        <dbReference type="ARBA" id="ARBA00023136"/>
    </source>
</evidence>
<feature type="transmembrane region" description="Helical" evidence="6">
    <location>
        <begin position="385"/>
        <end position="408"/>
    </location>
</feature>
<accession>A0A2C8ZMH9</accession>
<protein>
    <submittedName>
        <fullName evidence="8">Lysylphosphatidylglycerol synthetase, C-terminal domain, DUF2156 family</fullName>
    </submittedName>
</protein>
<feature type="transmembrane region" description="Helical" evidence="6">
    <location>
        <begin position="131"/>
        <end position="148"/>
    </location>
</feature>
<sequence>MRRLRRTPFTAALLAVLLTVAVVTGPVNGPSSAVRRLVGADLAALGRHEWWSFITTDFFVDNLAQLLIVLGAAAVGVGAAERLMGTARTVLAFAVTGVAASTLGLGIESLGVFAGEYWADAVRGVVTLDPLSPIVGTVAVASAFASVLWRRRLRFMVVGSTVVFLLYSGQPSDLYRLLAALVGLLLGSLLTRRRLRVERWTSSHHETRVLLAAAAVVFALGPVITLVSHARFGFLSPLGAFTTAVMPPSRSGGEPCAVSGPARACYEQWESHSGQGASVVVLALLPLAIMLIGAYGLLHGRRAAIYVVSAIAAANGVLAGFYFGIVPVIGSASHAALRAGQSPEFGVWIAANAVLPVLFALIVLSQRRHFPRQPRAKAARRFLSIVVIAVAVASGGYLLGGSLLAGQFNPTVGFGDLLADLPERFIPVSFLDAELRDFVPTGLASRLLYHGVGPLLWTALLVAVVVLLRESRSAGSSASERAEFLALERSAGGSMSFPGTWAGNSYWFNSERSMAIAYRVVNGCAVTTSAPVGEPLDPREAIGAFITFCDSNAWTPAFYGVHERWARLLTELGWSTTVVAEETVIDPATWKMTGKKWQDVRSSVNRAAREGVKVSWSTWRELSTHTANQVAEISELWVVEKKLPELGFTLGGLEELRDPDVLLGIAADGAGTVQAVTSWLPTWTDGVITGRTLDFMRRRADGMNGVMEFVIAEAAVRAQLDGLDFLSLSGAPLAVAPTDEKSSPLDRVLGMLGTSLEPVYGFRSLLNFKQKFQPRLVPLYLAYPDAMSLPAMAVAIARCYLPELTLRESTALVRGLR</sequence>
<dbReference type="InterPro" id="IPR035952">
    <property type="entry name" value="Rhomboid-like_sf"/>
</dbReference>
<dbReference type="EMBL" id="OCST01000003">
    <property type="protein sequence ID" value="SOE66203.1"/>
    <property type="molecule type" value="Genomic_DNA"/>
</dbReference>
<evidence type="ECO:0000259" key="7">
    <source>
        <dbReference type="Pfam" id="PF09924"/>
    </source>
</evidence>
<evidence type="ECO:0000256" key="3">
    <source>
        <dbReference type="ARBA" id="ARBA00022692"/>
    </source>
</evidence>
<dbReference type="Proteomes" id="UP000219440">
    <property type="component" value="Unassembled WGS sequence"/>
</dbReference>
<feature type="transmembrane region" description="Helical" evidence="6">
    <location>
        <begin position="276"/>
        <end position="298"/>
    </location>
</feature>
<dbReference type="AlphaFoldDB" id="A0A2C8ZMH9"/>
<evidence type="ECO:0000256" key="2">
    <source>
        <dbReference type="ARBA" id="ARBA00022475"/>
    </source>
</evidence>
<evidence type="ECO:0000256" key="1">
    <source>
        <dbReference type="ARBA" id="ARBA00004651"/>
    </source>
</evidence>
<gene>
    <name evidence="8" type="ORF">SAMN06296378_1692</name>
</gene>
<keyword evidence="4 6" id="KW-1133">Transmembrane helix</keyword>
<proteinExistence type="predicted"/>
<name>A0A2C8ZMH9_9MICO</name>
<dbReference type="Gene3D" id="1.20.1540.10">
    <property type="entry name" value="Rhomboid-like"/>
    <property type="match status" value="1"/>
</dbReference>
<evidence type="ECO:0000256" key="6">
    <source>
        <dbReference type="SAM" id="Phobius"/>
    </source>
</evidence>
<evidence type="ECO:0000313" key="9">
    <source>
        <dbReference type="Proteomes" id="UP000219440"/>
    </source>
</evidence>
<feature type="transmembrane region" description="Helical" evidence="6">
    <location>
        <begin position="174"/>
        <end position="190"/>
    </location>
</feature>
<keyword evidence="2" id="KW-1003">Cell membrane</keyword>
<feature type="transmembrane region" description="Helical" evidence="6">
    <location>
        <begin position="305"/>
        <end position="325"/>
    </location>
</feature>
<dbReference type="Pfam" id="PF09924">
    <property type="entry name" value="LPG_synthase_C"/>
    <property type="match status" value="1"/>
</dbReference>
<dbReference type="GO" id="GO:0055091">
    <property type="term" value="P:phospholipid homeostasis"/>
    <property type="evidence" value="ECO:0007669"/>
    <property type="project" value="TreeGrafter"/>
</dbReference>
<dbReference type="OrthoDB" id="594838at2"/>
<dbReference type="GO" id="GO:0016755">
    <property type="term" value="F:aminoacyltransferase activity"/>
    <property type="evidence" value="ECO:0007669"/>
    <property type="project" value="TreeGrafter"/>
</dbReference>
<keyword evidence="5 6" id="KW-0472">Membrane</keyword>
<keyword evidence="3 6" id="KW-0812">Transmembrane</keyword>
<feature type="transmembrane region" description="Helical" evidence="6">
    <location>
        <begin position="63"/>
        <end position="83"/>
    </location>
</feature>
<feature type="transmembrane region" description="Helical" evidence="6">
    <location>
        <begin position="345"/>
        <end position="364"/>
    </location>
</feature>
<feature type="transmembrane region" description="Helical" evidence="6">
    <location>
        <begin position="153"/>
        <end position="168"/>
    </location>
</feature>
<dbReference type="PANTHER" id="PTHR34697">
    <property type="entry name" value="PHOSPHATIDYLGLYCEROL LYSYLTRANSFERASE"/>
    <property type="match status" value="1"/>
</dbReference>
<dbReference type="RefSeq" id="WP_143544665.1">
    <property type="nucleotide sequence ID" value="NZ_BMLC01000001.1"/>
</dbReference>
<dbReference type="InterPro" id="IPR051211">
    <property type="entry name" value="PG_lysyltransferase"/>
</dbReference>
<keyword evidence="9" id="KW-1185">Reference proteome</keyword>
<organism evidence="8 9">
    <name type="scientific">Salinibacterium xinjiangense</name>
    <dbReference type="NCBI Taxonomy" id="386302"/>
    <lineage>
        <taxon>Bacteria</taxon>
        <taxon>Bacillati</taxon>
        <taxon>Actinomycetota</taxon>
        <taxon>Actinomycetes</taxon>
        <taxon>Micrococcales</taxon>
        <taxon>Microbacteriaceae</taxon>
        <taxon>Salinibacterium</taxon>
    </lineage>
</organism>
<feature type="transmembrane region" description="Helical" evidence="6">
    <location>
        <begin position="447"/>
        <end position="468"/>
    </location>
</feature>
<feature type="transmembrane region" description="Helical" evidence="6">
    <location>
        <begin position="210"/>
        <end position="230"/>
    </location>
</feature>
<dbReference type="PANTHER" id="PTHR34697:SF2">
    <property type="entry name" value="PHOSPHATIDYLGLYCEROL LYSYLTRANSFERASE"/>
    <property type="match status" value="1"/>
</dbReference>
<reference evidence="8 9" key="1">
    <citation type="submission" date="2017-09" db="EMBL/GenBank/DDBJ databases">
        <authorList>
            <person name="Ehlers B."/>
            <person name="Leendertz F.H."/>
        </authorList>
    </citation>
    <scope>NUCLEOTIDE SEQUENCE [LARGE SCALE GENOMIC DNA]</scope>
    <source>
        <strain evidence="8 9">CGMCC 1.05381</strain>
    </source>
</reference>
<evidence type="ECO:0000256" key="4">
    <source>
        <dbReference type="ARBA" id="ARBA00022989"/>
    </source>
</evidence>
<feature type="transmembrane region" description="Helical" evidence="6">
    <location>
        <begin position="90"/>
        <end position="111"/>
    </location>
</feature>
<dbReference type="InterPro" id="IPR024320">
    <property type="entry name" value="LPG_synthase_C"/>
</dbReference>
<evidence type="ECO:0000313" key="8">
    <source>
        <dbReference type="EMBL" id="SOE66203.1"/>
    </source>
</evidence>
<feature type="domain" description="Phosphatidylglycerol lysyltransferase C-terminal" evidence="7">
    <location>
        <begin position="488"/>
        <end position="783"/>
    </location>
</feature>